<protein>
    <submittedName>
        <fullName evidence="1">Uncharacterized protein</fullName>
    </submittedName>
</protein>
<gene>
    <name evidence="1" type="ORF">BpHYR1_041896</name>
</gene>
<sequence length="60" mass="7006">MFAAYFPPFKRIPNMLHKKRGKKLPFVANVFAELAIDDEYSLATDKNQFLKYNSKSPVRI</sequence>
<dbReference type="AlphaFoldDB" id="A0A3M7S170"/>
<reference evidence="1 2" key="1">
    <citation type="journal article" date="2018" name="Sci. Rep.">
        <title>Genomic signatures of local adaptation to the degree of environmental predictability in rotifers.</title>
        <authorList>
            <person name="Franch-Gras L."/>
            <person name="Hahn C."/>
            <person name="Garcia-Roger E.M."/>
            <person name="Carmona M.J."/>
            <person name="Serra M."/>
            <person name="Gomez A."/>
        </authorList>
    </citation>
    <scope>NUCLEOTIDE SEQUENCE [LARGE SCALE GENOMIC DNA]</scope>
    <source>
        <strain evidence="1">HYR1</strain>
    </source>
</reference>
<evidence type="ECO:0000313" key="1">
    <source>
        <dbReference type="EMBL" id="RNA29563.1"/>
    </source>
</evidence>
<evidence type="ECO:0000313" key="2">
    <source>
        <dbReference type="Proteomes" id="UP000276133"/>
    </source>
</evidence>
<keyword evidence="2" id="KW-1185">Reference proteome</keyword>
<organism evidence="1 2">
    <name type="scientific">Brachionus plicatilis</name>
    <name type="common">Marine rotifer</name>
    <name type="synonym">Brachionus muelleri</name>
    <dbReference type="NCBI Taxonomy" id="10195"/>
    <lineage>
        <taxon>Eukaryota</taxon>
        <taxon>Metazoa</taxon>
        <taxon>Spiralia</taxon>
        <taxon>Gnathifera</taxon>
        <taxon>Rotifera</taxon>
        <taxon>Eurotatoria</taxon>
        <taxon>Monogononta</taxon>
        <taxon>Pseudotrocha</taxon>
        <taxon>Ploima</taxon>
        <taxon>Brachionidae</taxon>
        <taxon>Brachionus</taxon>
    </lineage>
</organism>
<dbReference type="EMBL" id="REGN01002201">
    <property type="protein sequence ID" value="RNA29563.1"/>
    <property type="molecule type" value="Genomic_DNA"/>
</dbReference>
<accession>A0A3M7S170</accession>
<comment type="caution">
    <text evidence="1">The sequence shown here is derived from an EMBL/GenBank/DDBJ whole genome shotgun (WGS) entry which is preliminary data.</text>
</comment>
<dbReference type="Proteomes" id="UP000276133">
    <property type="component" value="Unassembled WGS sequence"/>
</dbReference>
<name>A0A3M7S170_BRAPC</name>
<proteinExistence type="predicted"/>